<accession>A0A2N7PLB8</accession>
<feature type="transmembrane region" description="Helical" evidence="1">
    <location>
        <begin position="12"/>
        <end position="30"/>
    </location>
</feature>
<comment type="caution">
    <text evidence="2">The sequence shown here is derived from an EMBL/GenBank/DDBJ whole genome shotgun (WGS) entry which is preliminary data.</text>
</comment>
<sequence length="199" mass="22112">MAGKIRSPGYTLFETLIVILIIGIFSAIFLREVLNYIAYARLREAANQFIADLQYAKNMAQVTGLSWGIRGCRNSSYYKIFIDHDGDCKDTDLSCNPSNPDETKVCVNKFNTSCSSDSDCAVDLSSPVIGSCRPRTIYKTLSKGIIFSGPFDFYVVFDRKGYPFNYSCGFGAVNATLVNQNNSSLRVIIDKLGKIRVET</sequence>
<gene>
    <name evidence="2" type="ORF">C0197_00445</name>
</gene>
<evidence type="ECO:0000256" key="1">
    <source>
        <dbReference type="SAM" id="Phobius"/>
    </source>
</evidence>
<dbReference type="AlphaFoldDB" id="A0A2N7PLB8"/>
<proteinExistence type="predicted"/>
<dbReference type="InterPro" id="IPR045584">
    <property type="entry name" value="Pilin-like"/>
</dbReference>
<protein>
    <recommendedName>
        <fullName evidence="4">Prepilin-type N-terminal cleavage/methylation domain-containing protein</fullName>
    </recommendedName>
</protein>
<reference evidence="2 3" key="1">
    <citation type="submission" date="2018-01" db="EMBL/GenBank/DDBJ databases">
        <title>Metagenomic assembled genomes from two thermal pools in the Uzon Caldera, Kamchatka, Russia.</title>
        <authorList>
            <person name="Wilkins L."/>
            <person name="Ettinger C."/>
        </authorList>
    </citation>
    <scope>NUCLEOTIDE SEQUENCE [LARGE SCALE GENOMIC DNA]</scope>
    <source>
        <strain evidence="2">ZAV-15</strain>
    </source>
</reference>
<dbReference type="InterPro" id="IPR012902">
    <property type="entry name" value="N_methyl_site"/>
</dbReference>
<evidence type="ECO:0000313" key="3">
    <source>
        <dbReference type="Proteomes" id="UP000235731"/>
    </source>
</evidence>
<keyword evidence="1" id="KW-0472">Membrane</keyword>
<dbReference type="EMBL" id="PNIE01000007">
    <property type="protein sequence ID" value="PMP64427.1"/>
    <property type="molecule type" value="Genomic_DNA"/>
</dbReference>
<dbReference type="NCBIfam" id="TIGR02532">
    <property type="entry name" value="IV_pilin_GFxxxE"/>
    <property type="match status" value="1"/>
</dbReference>
<keyword evidence="1" id="KW-0812">Transmembrane</keyword>
<dbReference type="Gene3D" id="3.30.700.10">
    <property type="entry name" value="Glycoprotein, Type 4 Pilin"/>
    <property type="match status" value="1"/>
</dbReference>
<dbReference type="Proteomes" id="UP000235731">
    <property type="component" value="Unassembled WGS sequence"/>
</dbReference>
<evidence type="ECO:0000313" key="2">
    <source>
        <dbReference type="EMBL" id="PMP64427.1"/>
    </source>
</evidence>
<organism evidence="2 3">
    <name type="scientific">Caldimicrobium thiodismutans</name>
    <dbReference type="NCBI Taxonomy" id="1653476"/>
    <lineage>
        <taxon>Bacteria</taxon>
        <taxon>Pseudomonadati</taxon>
        <taxon>Thermodesulfobacteriota</taxon>
        <taxon>Thermodesulfobacteria</taxon>
        <taxon>Thermodesulfobacteriales</taxon>
        <taxon>Thermodesulfobacteriaceae</taxon>
        <taxon>Caldimicrobium</taxon>
    </lineage>
</organism>
<keyword evidence="1" id="KW-1133">Transmembrane helix</keyword>
<name>A0A2N7PLB8_9BACT</name>
<dbReference type="SUPFAM" id="SSF54523">
    <property type="entry name" value="Pili subunits"/>
    <property type="match status" value="1"/>
</dbReference>
<evidence type="ECO:0008006" key="4">
    <source>
        <dbReference type="Google" id="ProtNLM"/>
    </source>
</evidence>